<dbReference type="WBParaSite" id="EEL_0000319801-mRNA-1">
    <property type="protein sequence ID" value="EEL_0000319801-mRNA-1"/>
    <property type="gene ID" value="EEL_0000319801"/>
</dbReference>
<organism evidence="2 3">
    <name type="scientific">Elaeophora elaphi</name>
    <dbReference type="NCBI Taxonomy" id="1147741"/>
    <lineage>
        <taxon>Eukaryota</taxon>
        <taxon>Metazoa</taxon>
        <taxon>Ecdysozoa</taxon>
        <taxon>Nematoda</taxon>
        <taxon>Chromadorea</taxon>
        <taxon>Rhabditida</taxon>
        <taxon>Spirurina</taxon>
        <taxon>Spiruromorpha</taxon>
        <taxon>Filarioidea</taxon>
        <taxon>Onchocercidae</taxon>
        <taxon>Elaeophora</taxon>
    </lineage>
</organism>
<keyword evidence="1" id="KW-0472">Membrane</keyword>
<dbReference type="Gene3D" id="1.20.1250.20">
    <property type="entry name" value="MFS general substrate transporter like domains"/>
    <property type="match status" value="1"/>
</dbReference>
<dbReference type="Proteomes" id="UP000050640">
    <property type="component" value="Unplaced"/>
</dbReference>
<feature type="transmembrane region" description="Helical" evidence="1">
    <location>
        <begin position="24"/>
        <end position="43"/>
    </location>
</feature>
<name>A0A0R3RNY7_9BILA</name>
<dbReference type="InterPro" id="IPR036259">
    <property type="entry name" value="MFS_trans_sf"/>
</dbReference>
<protein>
    <submittedName>
        <fullName evidence="3">MFS domain-containing protein</fullName>
    </submittedName>
</protein>
<evidence type="ECO:0000313" key="3">
    <source>
        <dbReference type="WBParaSite" id="EEL_0000319801-mRNA-1"/>
    </source>
</evidence>
<feature type="transmembrane region" description="Helical" evidence="1">
    <location>
        <begin position="49"/>
        <end position="76"/>
    </location>
</feature>
<keyword evidence="1" id="KW-0812">Transmembrane</keyword>
<keyword evidence="1" id="KW-1133">Transmembrane helix</keyword>
<dbReference type="SUPFAM" id="SSF103473">
    <property type="entry name" value="MFS general substrate transporter"/>
    <property type="match status" value="1"/>
</dbReference>
<accession>A0A0R3RNY7</accession>
<evidence type="ECO:0000313" key="2">
    <source>
        <dbReference type="Proteomes" id="UP000050640"/>
    </source>
</evidence>
<evidence type="ECO:0000256" key="1">
    <source>
        <dbReference type="SAM" id="Phobius"/>
    </source>
</evidence>
<dbReference type="AlphaFoldDB" id="A0A0R3RNY7"/>
<keyword evidence="2" id="KW-1185">Reference proteome</keyword>
<proteinExistence type="predicted"/>
<sequence length="78" mass="8953">MKNATYLVTEMIGGYLSFRYGPKLIIGFTVLTNTFLTFASSFAANINVYFFMIVRFIIALSQVCGLISIFFVYLFFQF</sequence>
<reference evidence="3" key="1">
    <citation type="submission" date="2017-02" db="UniProtKB">
        <authorList>
            <consortium name="WormBaseParasite"/>
        </authorList>
    </citation>
    <scope>IDENTIFICATION</scope>
</reference>